<name>A0A4Q9PZG5_9APHY</name>
<evidence type="ECO:0000313" key="2">
    <source>
        <dbReference type="Proteomes" id="UP000292082"/>
    </source>
</evidence>
<gene>
    <name evidence="1" type="ORF">BD310DRAFT_358573</name>
</gene>
<dbReference type="Proteomes" id="UP000292082">
    <property type="component" value="Unassembled WGS sequence"/>
</dbReference>
<sequence length="76" mass="8145">MHPTSCPAFAVPSFCSTVRDSSPPVLGPGKTLAYAPSNQNAWDISTSREEIATAAFAKLPSACYDDNLPRHLYCSL</sequence>
<dbReference type="EMBL" id="ML145108">
    <property type="protein sequence ID" value="TBU60049.1"/>
    <property type="molecule type" value="Genomic_DNA"/>
</dbReference>
<evidence type="ECO:0000313" key="1">
    <source>
        <dbReference type="EMBL" id="TBU60049.1"/>
    </source>
</evidence>
<keyword evidence="2" id="KW-1185">Reference proteome</keyword>
<dbReference type="AlphaFoldDB" id="A0A4Q9PZG5"/>
<accession>A0A4Q9PZG5</accession>
<reference evidence="1 2" key="1">
    <citation type="submission" date="2019-01" db="EMBL/GenBank/DDBJ databases">
        <title>Draft genome sequences of three monokaryotic isolates of the white-rot basidiomycete fungus Dichomitus squalens.</title>
        <authorList>
            <consortium name="DOE Joint Genome Institute"/>
            <person name="Lopez S.C."/>
            <person name="Andreopoulos B."/>
            <person name="Pangilinan J."/>
            <person name="Lipzen A."/>
            <person name="Riley R."/>
            <person name="Ahrendt S."/>
            <person name="Ng V."/>
            <person name="Barry K."/>
            <person name="Daum C."/>
            <person name="Grigoriev I.V."/>
            <person name="Hilden K.S."/>
            <person name="Makela M.R."/>
            <person name="de Vries R.P."/>
        </authorList>
    </citation>
    <scope>NUCLEOTIDE SEQUENCE [LARGE SCALE GENOMIC DNA]</scope>
    <source>
        <strain evidence="1 2">CBS 464.89</strain>
    </source>
</reference>
<proteinExistence type="predicted"/>
<organism evidence="1 2">
    <name type="scientific">Dichomitus squalens</name>
    <dbReference type="NCBI Taxonomy" id="114155"/>
    <lineage>
        <taxon>Eukaryota</taxon>
        <taxon>Fungi</taxon>
        <taxon>Dikarya</taxon>
        <taxon>Basidiomycota</taxon>
        <taxon>Agaricomycotina</taxon>
        <taxon>Agaricomycetes</taxon>
        <taxon>Polyporales</taxon>
        <taxon>Polyporaceae</taxon>
        <taxon>Dichomitus</taxon>
    </lineage>
</organism>
<protein>
    <submittedName>
        <fullName evidence="1">Uncharacterized protein</fullName>
    </submittedName>
</protein>